<proteinExistence type="predicted"/>
<dbReference type="VEuPathDB" id="FungiDB:JI435_032490"/>
<organism evidence="1 2">
    <name type="scientific">Phaeosphaeria nodorum (strain SN15 / ATCC MYA-4574 / FGSC 10173)</name>
    <name type="common">Glume blotch fungus</name>
    <name type="synonym">Parastagonospora nodorum</name>
    <dbReference type="NCBI Taxonomy" id="321614"/>
    <lineage>
        <taxon>Eukaryota</taxon>
        <taxon>Fungi</taxon>
        <taxon>Dikarya</taxon>
        <taxon>Ascomycota</taxon>
        <taxon>Pezizomycotina</taxon>
        <taxon>Dothideomycetes</taxon>
        <taxon>Pleosporomycetidae</taxon>
        <taxon>Pleosporales</taxon>
        <taxon>Pleosporineae</taxon>
        <taxon>Phaeosphaeriaceae</taxon>
        <taxon>Parastagonospora</taxon>
    </lineage>
</organism>
<reference evidence="2" key="1">
    <citation type="journal article" date="2007" name="Plant Cell">
        <title>Dothideomycete-plant interactions illuminated by genome sequencing and EST analysis of the wheat pathogen Stagonospora nodorum.</title>
        <authorList>
            <person name="Hane J.K."/>
            <person name="Lowe R.G."/>
            <person name="Solomon P.S."/>
            <person name="Tan K.C."/>
            <person name="Schoch C.L."/>
            <person name="Spatafora J.W."/>
            <person name="Crous P.W."/>
            <person name="Kodira C."/>
            <person name="Birren B.W."/>
            <person name="Galagan J.E."/>
            <person name="Torriani S.F."/>
            <person name="McDonald B.A."/>
            <person name="Oliver R.P."/>
        </authorList>
    </citation>
    <scope>NUCLEOTIDE SEQUENCE [LARGE SCALE GENOMIC DNA]</scope>
    <source>
        <strain evidence="2">SN15 / ATCC MYA-4574 / FGSC 10173</strain>
    </source>
</reference>
<dbReference type="PANTHER" id="PTHR38111">
    <property type="entry name" value="ZN(2)-C6 FUNGAL-TYPE DOMAIN-CONTAINING PROTEIN-RELATED"/>
    <property type="match status" value="1"/>
</dbReference>
<protein>
    <submittedName>
        <fullName evidence="1">Uncharacterized protein</fullName>
    </submittedName>
</protein>
<dbReference type="eggNOG" id="ENOG502RFSW">
    <property type="taxonomic scope" value="Eukaryota"/>
</dbReference>
<dbReference type="AlphaFoldDB" id="Q0UYB5"/>
<dbReference type="STRING" id="321614.Q0UYB5"/>
<sequence length="418" mass="47339">MTKKARHGMQKRKRKLFVDIKPVPELEARRSHVNFDRISQQAVVTEAFYDRFLSHFTSEGDGKDIRNKKSWLHRLPQLSVDGTNDALTFAVQATAFSYCAAETNNPALARHAWDLYGRAMQRHGRFLARSRSAATAVTLHMISTSVLFSFFEAMQATNVDAYRSHVYGAAKMFEVTDPRQCSEGVLCQIFFHIRTQLAFAQLTSNGERTAIDVKKILHDTLDYEELPIFQRLTTQFTKLADAYNEVESSVARSKRTHVLDVEHLQVFEDEIKSLWDEYTESAARSGDILTWHEPSTSTTHFRDGFTALTVAYFSATRLLLFLTGPQHEASHSGLADDCRSILQAALYLQTCSVGCAYMRMAAPLLLVALHTPVTKQKMVAIDCFRSWAQGSMRGISDMALETIQRKQSGPPEVEHMWL</sequence>
<evidence type="ECO:0000313" key="2">
    <source>
        <dbReference type="Proteomes" id="UP000001055"/>
    </source>
</evidence>
<name>Q0UYB5_PHANO</name>
<dbReference type="HOGENOM" id="CLU_657389_0_0_1"/>
<dbReference type="OMA" id="IRNRRTW"/>
<dbReference type="EMBL" id="CH445328">
    <property type="protein sequence ID" value="EAT89980.1"/>
    <property type="molecule type" value="Genomic_DNA"/>
</dbReference>
<dbReference type="InParanoid" id="Q0UYB5"/>
<dbReference type="Proteomes" id="UP000001055">
    <property type="component" value="Unassembled WGS sequence"/>
</dbReference>
<gene>
    <name evidence="1" type="ORF">SNOG_03249</name>
</gene>
<dbReference type="RefSeq" id="XP_001793819.1">
    <property type="nucleotide sequence ID" value="XM_001793767.1"/>
</dbReference>
<dbReference type="GeneID" id="5970676"/>
<evidence type="ECO:0000313" key="1">
    <source>
        <dbReference type="EMBL" id="EAT89980.1"/>
    </source>
</evidence>
<accession>Q0UYB5</accession>
<dbReference type="KEGG" id="pno:SNOG_03249"/>
<dbReference type="InterPro" id="IPR053178">
    <property type="entry name" value="Osmoadaptation_assoc"/>
</dbReference>
<dbReference type="PANTHER" id="PTHR38111:SF11">
    <property type="entry name" value="TRANSCRIPTION FACTOR DOMAIN-CONTAINING PROTEIN-RELATED"/>
    <property type="match status" value="1"/>
</dbReference>